<dbReference type="InterPro" id="IPR007563">
    <property type="entry name" value="DUF554"/>
</dbReference>
<feature type="transmembrane region" description="Helical" evidence="1">
    <location>
        <begin position="140"/>
        <end position="161"/>
    </location>
</feature>
<dbReference type="RefSeq" id="WP_092074547.1">
    <property type="nucleotide sequence ID" value="NZ_FNHB01000010.1"/>
</dbReference>
<dbReference type="STRING" id="146817.SAMN04488502_11070"/>
<accession>A0A1G9XWJ2</accession>
<feature type="transmembrane region" description="Helical" evidence="1">
    <location>
        <begin position="6"/>
        <end position="21"/>
    </location>
</feature>
<dbReference type="PANTHER" id="PTHR36111">
    <property type="entry name" value="INNER MEMBRANE PROTEIN-RELATED"/>
    <property type="match status" value="1"/>
</dbReference>
<keyword evidence="3" id="KW-1185">Reference proteome</keyword>
<dbReference type="OrthoDB" id="9797976at2"/>
<feature type="transmembrane region" description="Helical" evidence="1">
    <location>
        <begin position="55"/>
        <end position="72"/>
    </location>
</feature>
<keyword evidence="1" id="KW-0472">Membrane</keyword>
<gene>
    <name evidence="2" type="ORF">SAMN04488502_11070</name>
</gene>
<feature type="transmembrane region" description="Helical" evidence="1">
    <location>
        <begin position="207"/>
        <end position="224"/>
    </location>
</feature>
<keyword evidence="1" id="KW-1133">Transmembrane helix</keyword>
<dbReference type="PANTHER" id="PTHR36111:SF2">
    <property type="entry name" value="INNER MEMBRANE PROTEIN"/>
    <property type="match status" value="1"/>
</dbReference>
<evidence type="ECO:0008006" key="4">
    <source>
        <dbReference type="Google" id="ProtNLM"/>
    </source>
</evidence>
<dbReference type="AlphaFoldDB" id="A0A1G9XWJ2"/>
<evidence type="ECO:0000313" key="3">
    <source>
        <dbReference type="Proteomes" id="UP000214880"/>
    </source>
</evidence>
<dbReference type="Pfam" id="PF04474">
    <property type="entry name" value="DUF554"/>
    <property type="match status" value="1"/>
</dbReference>
<dbReference type="Proteomes" id="UP000214880">
    <property type="component" value="Unassembled WGS sequence"/>
</dbReference>
<dbReference type="EMBL" id="FNHB01000010">
    <property type="protein sequence ID" value="SDN01158.1"/>
    <property type="molecule type" value="Genomic_DNA"/>
</dbReference>
<keyword evidence="1" id="KW-0812">Transmembrane</keyword>
<feature type="transmembrane region" description="Helical" evidence="1">
    <location>
        <begin position="167"/>
        <end position="200"/>
    </location>
</feature>
<proteinExistence type="predicted"/>
<evidence type="ECO:0000256" key="1">
    <source>
        <dbReference type="SAM" id="Phobius"/>
    </source>
</evidence>
<name>A0A1G9XWJ2_9FIRM</name>
<protein>
    <recommendedName>
        <fullName evidence="4">DUF554 domain-containing protein</fullName>
    </recommendedName>
</protein>
<evidence type="ECO:0000313" key="2">
    <source>
        <dbReference type="EMBL" id="SDN01158.1"/>
    </source>
</evidence>
<sequence length="226" mass="22988">MKGTLVNAGAILVGSAAGLLLKRGLPGRYQQSIMQGLALPIGIIGLQMALKTNNILIVILSLTVGAVLGEMLDIDGRLARFGNWLTRKLGGQYGNVGEGFVTASLVYCVGAMAVVGSIQDGLTGDAATLYAKSMLDGISAVVFASALGIGVALSSVAVILYQGSITLLAGMFGAVLSADIITELSAVGGILIIGISILMLEIKKIKVANLLPAIPAAAIITALWPL</sequence>
<organism evidence="2 3">
    <name type="scientific">Dendrosporobacter quercicolus</name>
    <dbReference type="NCBI Taxonomy" id="146817"/>
    <lineage>
        <taxon>Bacteria</taxon>
        <taxon>Bacillati</taxon>
        <taxon>Bacillota</taxon>
        <taxon>Negativicutes</taxon>
        <taxon>Selenomonadales</taxon>
        <taxon>Sporomusaceae</taxon>
        <taxon>Dendrosporobacter</taxon>
    </lineage>
</organism>
<reference evidence="2 3" key="1">
    <citation type="submission" date="2016-10" db="EMBL/GenBank/DDBJ databases">
        <authorList>
            <person name="de Groot N.N."/>
        </authorList>
    </citation>
    <scope>NUCLEOTIDE SEQUENCE [LARGE SCALE GENOMIC DNA]</scope>
    <source>
        <strain evidence="2 3">DSM 1736</strain>
    </source>
</reference>